<dbReference type="Proteomes" id="UP000603640">
    <property type="component" value="Unassembled WGS sequence"/>
</dbReference>
<feature type="region of interest" description="Disordered" evidence="5">
    <location>
        <begin position="1"/>
        <end position="21"/>
    </location>
</feature>
<feature type="transmembrane region" description="Helical" evidence="6">
    <location>
        <begin position="241"/>
        <end position="263"/>
    </location>
</feature>
<dbReference type="Pfam" id="PF01226">
    <property type="entry name" value="Form_Nir_trans"/>
    <property type="match status" value="1"/>
</dbReference>
<dbReference type="GO" id="GO:0015499">
    <property type="term" value="F:formate transmembrane transporter activity"/>
    <property type="evidence" value="ECO:0007669"/>
    <property type="project" value="TreeGrafter"/>
</dbReference>
<dbReference type="InterPro" id="IPR000292">
    <property type="entry name" value="For/NO2_transpt"/>
</dbReference>
<name>A0A923N3M1_9BACT</name>
<proteinExistence type="predicted"/>
<evidence type="ECO:0000256" key="6">
    <source>
        <dbReference type="SAM" id="Phobius"/>
    </source>
</evidence>
<evidence type="ECO:0000256" key="2">
    <source>
        <dbReference type="ARBA" id="ARBA00022692"/>
    </source>
</evidence>
<dbReference type="Gene3D" id="1.20.1080.10">
    <property type="entry name" value="Glycerol uptake facilitator protein"/>
    <property type="match status" value="1"/>
</dbReference>
<dbReference type="EMBL" id="JACRVF010000001">
    <property type="protein sequence ID" value="MBC5992280.1"/>
    <property type="molecule type" value="Genomic_DNA"/>
</dbReference>
<reference evidence="7" key="1">
    <citation type="submission" date="2020-08" db="EMBL/GenBank/DDBJ databases">
        <title>Pontibacter sp. SD6 16S ribosomal RNA gene Genome sequencing and assembly.</title>
        <authorList>
            <person name="Kang M."/>
        </authorList>
    </citation>
    <scope>NUCLEOTIDE SEQUENCE</scope>
    <source>
        <strain evidence="7">SD6</strain>
    </source>
</reference>
<protein>
    <submittedName>
        <fullName evidence="7">Formate/nitrite transporter family protein</fullName>
    </submittedName>
</protein>
<evidence type="ECO:0000313" key="7">
    <source>
        <dbReference type="EMBL" id="MBC5992280.1"/>
    </source>
</evidence>
<feature type="transmembrane region" description="Helical" evidence="6">
    <location>
        <begin position="121"/>
        <end position="144"/>
    </location>
</feature>
<evidence type="ECO:0000313" key="8">
    <source>
        <dbReference type="Proteomes" id="UP000603640"/>
    </source>
</evidence>
<keyword evidence="2 6" id="KW-0812">Transmembrane</keyword>
<dbReference type="GO" id="GO:0005886">
    <property type="term" value="C:plasma membrane"/>
    <property type="evidence" value="ECO:0007669"/>
    <property type="project" value="TreeGrafter"/>
</dbReference>
<evidence type="ECO:0000256" key="5">
    <source>
        <dbReference type="SAM" id="MobiDB-lite"/>
    </source>
</evidence>
<evidence type="ECO:0000256" key="1">
    <source>
        <dbReference type="ARBA" id="ARBA00004141"/>
    </source>
</evidence>
<organism evidence="7 8">
    <name type="scientific">Pontibacter cellulosilyticus</name>
    <dbReference type="NCBI Taxonomy" id="1720253"/>
    <lineage>
        <taxon>Bacteria</taxon>
        <taxon>Pseudomonadati</taxon>
        <taxon>Bacteroidota</taxon>
        <taxon>Cytophagia</taxon>
        <taxon>Cytophagales</taxon>
        <taxon>Hymenobacteraceae</taxon>
        <taxon>Pontibacter</taxon>
    </lineage>
</organism>
<dbReference type="InterPro" id="IPR023271">
    <property type="entry name" value="Aquaporin-like"/>
</dbReference>
<feature type="transmembrane region" description="Helical" evidence="6">
    <location>
        <begin position="173"/>
        <end position="191"/>
    </location>
</feature>
<accession>A0A923N3M1</accession>
<dbReference type="RefSeq" id="WP_187066231.1">
    <property type="nucleotide sequence ID" value="NZ_JACRVF010000001.1"/>
</dbReference>
<comment type="subcellular location">
    <subcellularLocation>
        <location evidence="1">Membrane</location>
        <topology evidence="1">Multi-pass membrane protein</topology>
    </subcellularLocation>
</comment>
<feature type="transmembrane region" description="Helical" evidence="6">
    <location>
        <begin position="198"/>
        <end position="221"/>
    </location>
</feature>
<feature type="transmembrane region" description="Helical" evidence="6">
    <location>
        <begin position="74"/>
        <end position="93"/>
    </location>
</feature>
<evidence type="ECO:0000256" key="4">
    <source>
        <dbReference type="ARBA" id="ARBA00023136"/>
    </source>
</evidence>
<sequence>MPEQPTEDTHKKDANLETSPSAKDIHDAISLEAESELSRPSAGLFWSGIAAGSSMGFSMVAEGLLEAYLPDAKWSVLVSSFGYSLGFVIVILGKQQLFTENTLTPVLPLFQRRDLSTLWNVMRLWGIVLFANLAGAWLFSIVAAETSVFPSHVLAEFEKIGKKAMEPGAYTTFMRGIFAGWLIALMVWLLPYAKTARVWVIVLITYVIAIGHFSHVIAGSIETFTLVAMQKEEWGRVLWNYTIPTLLGNIAGGVILVAALNFAQINAGIDREEG</sequence>
<dbReference type="PANTHER" id="PTHR30520">
    <property type="entry name" value="FORMATE TRANSPORTER-RELATED"/>
    <property type="match status" value="1"/>
</dbReference>
<dbReference type="PANTHER" id="PTHR30520:SF2">
    <property type="entry name" value="INNER MEMBRANE PROTEIN YFDC"/>
    <property type="match status" value="1"/>
</dbReference>
<comment type="caution">
    <text evidence="7">The sequence shown here is derived from an EMBL/GenBank/DDBJ whole genome shotgun (WGS) entry which is preliminary data.</text>
</comment>
<evidence type="ECO:0000256" key="3">
    <source>
        <dbReference type="ARBA" id="ARBA00022989"/>
    </source>
</evidence>
<keyword evidence="4 6" id="KW-0472">Membrane</keyword>
<keyword evidence="3 6" id="KW-1133">Transmembrane helix</keyword>
<gene>
    <name evidence="7" type="ORF">H8S84_05460</name>
</gene>
<dbReference type="AlphaFoldDB" id="A0A923N3M1"/>
<keyword evidence="8" id="KW-1185">Reference proteome</keyword>